<evidence type="ECO:0000256" key="1">
    <source>
        <dbReference type="SAM" id="Coils"/>
    </source>
</evidence>
<reference evidence="3" key="1">
    <citation type="submission" date="2020-02" db="EMBL/GenBank/DDBJ databases">
        <authorList>
            <person name="Gao J."/>
            <person name="Sun J."/>
        </authorList>
    </citation>
    <scope>NUCLEOTIDE SEQUENCE</scope>
    <source>
        <strain evidence="3">602-2</strain>
    </source>
</reference>
<dbReference type="AlphaFoldDB" id="A0A6G4QUF3"/>
<comment type="caution">
    <text evidence="3">The sequence shown here is derived from an EMBL/GenBank/DDBJ whole genome shotgun (WGS) entry which is preliminary data.</text>
</comment>
<evidence type="ECO:0000313" key="3">
    <source>
        <dbReference type="EMBL" id="NGM49286.1"/>
    </source>
</evidence>
<dbReference type="InterPro" id="IPR014147">
    <property type="entry name" value="T4SS_TrbJ"/>
</dbReference>
<feature type="coiled-coil region" evidence="1">
    <location>
        <begin position="42"/>
        <end position="76"/>
    </location>
</feature>
<feature type="chain" id="PRO_5026233921" evidence="2">
    <location>
        <begin position="25"/>
        <end position="241"/>
    </location>
</feature>
<accession>A0A6G4QUF3</accession>
<feature type="signal peptide" evidence="2">
    <location>
        <begin position="1"/>
        <end position="24"/>
    </location>
</feature>
<gene>
    <name evidence="3" type="primary">trbJ</name>
    <name evidence="3" type="ORF">G5B46_06675</name>
</gene>
<evidence type="ECO:0000256" key="2">
    <source>
        <dbReference type="SAM" id="SignalP"/>
    </source>
</evidence>
<name>A0A6G4QUF3_9CAUL</name>
<dbReference type="NCBIfam" id="NF010448">
    <property type="entry name" value="PRK13874.1"/>
    <property type="match status" value="1"/>
</dbReference>
<organism evidence="3">
    <name type="scientific">Caulobacter sp. 602-2</name>
    <dbReference type="NCBI Taxonomy" id="2710887"/>
    <lineage>
        <taxon>Bacteria</taxon>
        <taxon>Pseudomonadati</taxon>
        <taxon>Pseudomonadota</taxon>
        <taxon>Alphaproteobacteria</taxon>
        <taxon>Caulobacterales</taxon>
        <taxon>Caulobacteraceae</taxon>
        <taxon>Caulobacter</taxon>
    </lineage>
</organism>
<sequence length="241" mass="25224">MTGPRLATCLSAALIAGTWPPAPAPAAAQLAVFDPQNYAQNLLSAARALQQVNNQLTALQNQAQMLQNQARQLKSLDYSSLSQISSALTKIDQLMAKAEGVAFSVSSTQATLDKLFPASLDGSASTGQLVALAKDQAKAAMSAYRQALQVQSQVVENVQGDAALINQLVGQSQGATGGLQAQQAANQLQALAIKQDQQLQTLIAAQGRADALERARQAQVLEAGKLAARRFIGDGQAYTPN</sequence>
<dbReference type="NCBIfam" id="TIGR02780">
    <property type="entry name" value="TrbJ_Ti"/>
    <property type="match status" value="1"/>
</dbReference>
<proteinExistence type="predicted"/>
<protein>
    <submittedName>
        <fullName evidence="3">P-type conjugative transfer protein TrbJ</fullName>
    </submittedName>
</protein>
<dbReference type="EMBL" id="JAAKGT010000002">
    <property type="protein sequence ID" value="NGM49286.1"/>
    <property type="molecule type" value="Genomic_DNA"/>
</dbReference>
<keyword evidence="2" id="KW-0732">Signal</keyword>
<keyword evidence="1" id="KW-0175">Coiled coil</keyword>
<dbReference type="RefSeq" id="WP_165257158.1">
    <property type="nucleotide sequence ID" value="NZ_JAAKGT010000002.1"/>
</dbReference>